<evidence type="ECO:0000313" key="1">
    <source>
        <dbReference type="EMBL" id="MBC6467589.1"/>
    </source>
</evidence>
<dbReference type="Proteomes" id="UP000805614">
    <property type="component" value="Unassembled WGS sequence"/>
</dbReference>
<organism evidence="1 2">
    <name type="scientific">Actinomadura alba</name>
    <dbReference type="NCBI Taxonomy" id="406431"/>
    <lineage>
        <taxon>Bacteria</taxon>
        <taxon>Bacillati</taxon>
        <taxon>Actinomycetota</taxon>
        <taxon>Actinomycetes</taxon>
        <taxon>Streptosporangiales</taxon>
        <taxon>Thermomonosporaceae</taxon>
        <taxon>Actinomadura</taxon>
    </lineage>
</organism>
<reference evidence="1 2" key="1">
    <citation type="submission" date="2020-06" db="EMBL/GenBank/DDBJ databases">
        <title>Actinomadura xiongansis sp. nov., isolated from soil of Baiyangdian.</title>
        <authorList>
            <person name="Zhang X."/>
        </authorList>
    </citation>
    <scope>NUCLEOTIDE SEQUENCE [LARGE SCALE GENOMIC DNA]</scope>
    <source>
        <strain evidence="1 2">HBUM206468</strain>
    </source>
</reference>
<comment type="caution">
    <text evidence="1">The sequence shown here is derived from an EMBL/GenBank/DDBJ whole genome shotgun (WGS) entry which is preliminary data.</text>
</comment>
<protein>
    <submittedName>
        <fullName evidence="1">Uncharacterized protein</fullName>
    </submittedName>
</protein>
<name>A0ABR7LS40_9ACTN</name>
<accession>A0ABR7LS40</accession>
<keyword evidence="2" id="KW-1185">Reference proteome</keyword>
<dbReference type="EMBL" id="JABVEC010000013">
    <property type="protein sequence ID" value="MBC6467589.1"/>
    <property type="molecule type" value="Genomic_DNA"/>
</dbReference>
<evidence type="ECO:0000313" key="2">
    <source>
        <dbReference type="Proteomes" id="UP000805614"/>
    </source>
</evidence>
<sequence length="78" mass="8809">MVNSDAALPLAGLDRVDWNRLLDGCGDVHEVPLLLVGLWGHDDLSYQRYHGHWGTRSLDELEERCRPASGPPRRCTSR</sequence>
<dbReference type="RefSeq" id="WP_187244587.1">
    <property type="nucleotide sequence ID" value="NZ_BAAAOK010000004.1"/>
</dbReference>
<proteinExistence type="predicted"/>
<gene>
    <name evidence="1" type="ORF">HKK74_19125</name>
</gene>